<dbReference type="PROSITE" id="PS50076">
    <property type="entry name" value="DNAJ_2"/>
    <property type="match status" value="1"/>
</dbReference>
<evidence type="ECO:0000259" key="9">
    <source>
        <dbReference type="PROSITE" id="PS50076"/>
    </source>
</evidence>
<dbReference type="SUPFAM" id="SSF46565">
    <property type="entry name" value="Chaperone J-domain"/>
    <property type="match status" value="1"/>
</dbReference>
<evidence type="ECO:0000256" key="3">
    <source>
        <dbReference type="ARBA" id="ARBA00022989"/>
    </source>
</evidence>
<name>A0A0C3E7N0_9AGAM</name>
<evidence type="ECO:0000256" key="7">
    <source>
        <dbReference type="SAM" id="Phobius"/>
    </source>
</evidence>
<keyword evidence="4 7" id="KW-0472">Membrane</keyword>
<organism evidence="10 11">
    <name type="scientific">Scleroderma citrinum Foug A</name>
    <dbReference type="NCBI Taxonomy" id="1036808"/>
    <lineage>
        <taxon>Eukaryota</taxon>
        <taxon>Fungi</taxon>
        <taxon>Dikarya</taxon>
        <taxon>Basidiomycota</taxon>
        <taxon>Agaricomycotina</taxon>
        <taxon>Agaricomycetes</taxon>
        <taxon>Agaricomycetidae</taxon>
        <taxon>Boletales</taxon>
        <taxon>Sclerodermatineae</taxon>
        <taxon>Sclerodermataceae</taxon>
        <taxon>Scleroderma</taxon>
    </lineage>
</organism>
<dbReference type="PANTHER" id="PTHR44653:SF2">
    <property type="entry name" value="DNAJ HOMOLOG SUBFAMILY C MEMBER 1"/>
    <property type="match status" value="1"/>
</dbReference>
<keyword evidence="2 8" id="KW-0732">Signal</keyword>
<keyword evidence="11" id="KW-1185">Reference proteome</keyword>
<feature type="compositionally biased region" description="Basic and acidic residues" evidence="6">
    <location>
        <begin position="257"/>
        <end position="268"/>
    </location>
</feature>
<dbReference type="CDD" id="cd06257">
    <property type="entry name" value="DnaJ"/>
    <property type="match status" value="1"/>
</dbReference>
<dbReference type="EMBL" id="KN822008">
    <property type="protein sequence ID" value="KIM68790.1"/>
    <property type="molecule type" value="Genomic_DNA"/>
</dbReference>
<dbReference type="Proteomes" id="UP000053989">
    <property type="component" value="Unassembled WGS sequence"/>
</dbReference>
<dbReference type="Pfam" id="PF00226">
    <property type="entry name" value="DnaJ"/>
    <property type="match status" value="1"/>
</dbReference>
<evidence type="ECO:0000313" key="11">
    <source>
        <dbReference type="Proteomes" id="UP000053989"/>
    </source>
</evidence>
<feature type="region of interest" description="Disordered" evidence="6">
    <location>
        <begin position="257"/>
        <end position="314"/>
    </location>
</feature>
<dbReference type="GO" id="GO:0012505">
    <property type="term" value="C:endomembrane system"/>
    <property type="evidence" value="ECO:0007669"/>
    <property type="project" value="UniProtKB-SubCell"/>
</dbReference>
<comment type="subcellular location">
    <subcellularLocation>
        <location evidence="5">Endomembrane system</location>
        <topology evidence="5">Single-pass membrane protein</topology>
    </subcellularLocation>
</comment>
<dbReference type="InterPro" id="IPR001623">
    <property type="entry name" value="DnaJ_domain"/>
</dbReference>
<dbReference type="FunCoup" id="A0A0C3E7N0">
    <property type="interactions" value="92"/>
</dbReference>
<reference evidence="10 11" key="1">
    <citation type="submission" date="2014-04" db="EMBL/GenBank/DDBJ databases">
        <authorList>
            <consortium name="DOE Joint Genome Institute"/>
            <person name="Kuo A."/>
            <person name="Kohler A."/>
            <person name="Nagy L.G."/>
            <person name="Floudas D."/>
            <person name="Copeland A."/>
            <person name="Barry K.W."/>
            <person name="Cichocki N."/>
            <person name="Veneault-Fourrey C."/>
            <person name="LaButti K."/>
            <person name="Lindquist E.A."/>
            <person name="Lipzen A."/>
            <person name="Lundell T."/>
            <person name="Morin E."/>
            <person name="Murat C."/>
            <person name="Sun H."/>
            <person name="Tunlid A."/>
            <person name="Henrissat B."/>
            <person name="Grigoriev I.V."/>
            <person name="Hibbett D.S."/>
            <person name="Martin F."/>
            <person name="Nordberg H.P."/>
            <person name="Cantor M.N."/>
            <person name="Hua S.X."/>
        </authorList>
    </citation>
    <scope>NUCLEOTIDE SEQUENCE [LARGE SCALE GENOMIC DNA]</scope>
    <source>
        <strain evidence="10 11">Foug A</strain>
    </source>
</reference>
<dbReference type="PANTHER" id="PTHR44653">
    <property type="entry name" value="DNAJ HOMOLOG SUBFAMILY C MEMBER 1"/>
    <property type="match status" value="1"/>
</dbReference>
<keyword evidence="1 7" id="KW-0812">Transmembrane</keyword>
<dbReference type="AlphaFoldDB" id="A0A0C3E7N0"/>
<evidence type="ECO:0000256" key="2">
    <source>
        <dbReference type="ARBA" id="ARBA00022729"/>
    </source>
</evidence>
<feature type="chain" id="PRO_5002163733" description="J domain-containing protein" evidence="8">
    <location>
        <begin position="20"/>
        <end position="314"/>
    </location>
</feature>
<dbReference type="InterPro" id="IPR052606">
    <property type="entry name" value="DnaJ_domain_protein"/>
</dbReference>
<dbReference type="Gene3D" id="1.10.287.110">
    <property type="entry name" value="DnaJ domain"/>
    <property type="match status" value="1"/>
</dbReference>
<dbReference type="InterPro" id="IPR036869">
    <property type="entry name" value="J_dom_sf"/>
</dbReference>
<proteinExistence type="predicted"/>
<dbReference type="STRING" id="1036808.A0A0C3E7N0"/>
<feature type="domain" description="J" evidence="9">
    <location>
        <begin position="43"/>
        <end position="108"/>
    </location>
</feature>
<evidence type="ECO:0000256" key="6">
    <source>
        <dbReference type="SAM" id="MobiDB-lite"/>
    </source>
</evidence>
<dbReference type="SMART" id="SM00271">
    <property type="entry name" value="DnaJ"/>
    <property type="match status" value="1"/>
</dbReference>
<reference evidence="11" key="2">
    <citation type="submission" date="2015-01" db="EMBL/GenBank/DDBJ databases">
        <title>Evolutionary Origins and Diversification of the Mycorrhizal Mutualists.</title>
        <authorList>
            <consortium name="DOE Joint Genome Institute"/>
            <consortium name="Mycorrhizal Genomics Consortium"/>
            <person name="Kohler A."/>
            <person name="Kuo A."/>
            <person name="Nagy L.G."/>
            <person name="Floudas D."/>
            <person name="Copeland A."/>
            <person name="Barry K.W."/>
            <person name="Cichocki N."/>
            <person name="Veneault-Fourrey C."/>
            <person name="LaButti K."/>
            <person name="Lindquist E.A."/>
            <person name="Lipzen A."/>
            <person name="Lundell T."/>
            <person name="Morin E."/>
            <person name="Murat C."/>
            <person name="Riley R."/>
            <person name="Ohm R."/>
            <person name="Sun H."/>
            <person name="Tunlid A."/>
            <person name="Henrissat B."/>
            <person name="Grigoriev I.V."/>
            <person name="Hibbett D.S."/>
            <person name="Martin F."/>
        </authorList>
    </citation>
    <scope>NUCLEOTIDE SEQUENCE [LARGE SCALE GENOMIC DNA]</scope>
    <source>
        <strain evidence="11">Foug A</strain>
    </source>
</reference>
<keyword evidence="3 7" id="KW-1133">Transmembrane helix</keyword>
<dbReference type="InParanoid" id="A0A0C3E7N0"/>
<accession>A0A0C3E7N0</accession>
<sequence length="314" mass="34781">MRFILVCTVLAVLLTAVSAWTKEDHEIFDLVSELETSEGKGTSFYSWLDVPFAAPLAEINKAYRKKSIQLHPDKNPGVKGVHERFARLGLIMNILRSTEGRSRYDFFYKNGVPKWRGTGYYYSRFRPGLGTVLVFLTVLTSGLQYLVQRTNYQRDLSRVRRTVSDARAAAWGPKMVPLEGRRKVKINLGGGPRADEDGRVVPGKMIDMVVEGSDVYLLDPSGELHLLNEGIAIPPALGRTWFIALLRATFRVFKDGKERSSGAERIDGGEGSESDDGKGSEIGVVTPRGENNPPLSGKQAAVKAGGRRRKAVRK</sequence>
<protein>
    <recommendedName>
        <fullName evidence="9">J domain-containing protein</fullName>
    </recommendedName>
</protein>
<evidence type="ECO:0000256" key="5">
    <source>
        <dbReference type="ARBA" id="ARBA00037847"/>
    </source>
</evidence>
<dbReference type="OrthoDB" id="413400at2759"/>
<evidence type="ECO:0000256" key="8">
    <source>
        <dbReference type="SAM" id="SignalP"/>
    </source>
</evidence>
<feature type="signal peptide" evidence="8">
    <location>
        <begin position="1"/>
        <end position="19"/>
    </location>
</feature>
<dbReference type="HOGENOM" id="CLU_037236_0_1_1"/>
<gene>
    <name evidence="10" type="ORF">SCLCIDRAFT_895185</name>
</gene>
<evidence type="ECO:0000256" key="1">
    <source>
        <dbReference type="ARBA" id="ARBA00022692"/>
    </source>
</evidence>
<feature type="compositionally biased region" description="Basic residues" evidence="6">
    <location>
        <begin position="305"/>
        <end position="314"/>
    </location>
</feature>
<evidence type="ECO:0000313" key="10">
    <source>
        <dbReference type="EMBL" id="KIM68790.1"/>
    </source>
</evidence>
<evidence type="ECO:0000256" key="4">
    <source>
        <dbReference type="ARBA" id="ARBA00023136"/>
    </source>
</evidence>
<feature type="transmembrane region" description="Helical" evidence="7">
    <location>
        <begin position="128"/>
        <end position="147"/>
    </location>
</feature>